<gene>
    <name evidence="2" type="ORF">COV72_04700</name>
</gene>
<dbReference type="InterPro" id="IPR012312">
    <property type="entry name" value="Hemerythrin-like"/>
</dbReference>
<name>A0A2H0LXJ4_9BACT</name>
<comment type="caution">
    <text evidence="2">The sequence shown here is derived from an EMBL/GenBank/DDBJ whole genome shotgun (WGS) entry which is preliminary data.</text>
</comment>
<organism evidence="2 3">
    <name type="scientific">Candidatus Ghiorseimicrobium undicola</name>
    <dbReference type="NCBI Taxonomy" id="1974746"/>
    <lineage>
        <taxon>Bacteria</taxon>
        <taxon>Pseudomonadati</taxon>
        <taxon>Candidatus Omnitrophota</taxon>
        <taxon>Candidatus Ghiorseimicrobium</taxon>
    </lineage>
</organism>
<protein>
    <recommendedName>
        <fullName evidence="1">Hemerythrin-like domain-containing protein</fullName>
    </recommendedName>
</protein>
<sequence length="136" mass="15675">MLIKNEAFASLVGQLHDEHIFIVNGLEEAWKIGIDSDKGKAKLLSLKTKLFEHLDKEDRVFYPMLKSAAKDDSRIDEALDVFGRGLGEISKSCKDFFSRYPQPCQAKNCDKDFQDIFSLLKQRMRKEELVLFNVCK</sequence>
<evidence type="ECO:0000313" key="3">
    <source>
        <dbReference type="Proteomes" id="UP000229641"/>
    </source>
</evidence>
<feature type="domain" description="Hemerythrin-like" evidence="1">
    <location>
        <begin position="13"/>
        <end position="133"/>
    </location>
</feature>
<evidence type="ECO:0000259" key="1">
    <source>
        <dbReference type="Pfam" id="PF01814"/>
    </source>
</evidence>
<evidence type="ECO:0000313" key="2">
    <source>
        <dbReference type="EMBL" id="PIQ89097.1"/>
    </source>
</evidence>
<reference evidence="2 3" key="1">
    <citation type="submission" date="2017-09" db="EMBL/GenBank/DDBJ databases">
        <title>Depth-based differentiation of microbial function through sediment-hosted aquifers and enrichment of novel symbionts in the deep terrestrial subsurface.</title>
        <authorList>
            <person name="Probst A.J."/>
            <person name="Ladd B."/>
            <person name="Jarett J.K."/>
            <person name="Geller-Mcgrath D.E."/>
            <person name="Sieber C.M."/>
            <person name="Emerson J.B."/>
            <person name="Anantharaman K."/>
            <person name="Thomas B.C."/>
            <person name="Malmstrom R."/>
            <person name="Stieglmeier M."/>
            <person name="Klingl A."/>
            <person name="Woyke T."/>
            <person name="Ryan C.M."/>
            <person name="Banfield J.F."/>
        </authorList>
    </citation>
    <scope>NUCLEOTIDE SEQUENCE [LARGE SCALE GENOMIC DNA]</scope>
    <source>
        <strain evidence="2">CG11_big_fil_rev_8_21_14_0_20_42_13</strain>
    </source>
</reference>
<proteinExistence type="predicted"/>
<dbReference type="AlphaFoldDB" id="A0A2H0LXJ4"/>
<dbReference type="Proteomes" id="UP000229641">
    <property type="component" value="Unassembled WGS sequence"/>
</dbReference>
<dbReference type="Pfam" id="PF01814">
    <property type="entry name" value="Hemerythrin"/>
    <property type="match status" value="1"/>
</dbReference>
<accession>A0A2H0LXJ4</accession>
<dbReference type="EMBL" id="PCWA01000073">
    <property type="protein sequence ID" value="PIQ89097.1"/>
    <property type="molecule type" value="Genomic_DNA"/>
</dbReference>